<comment type="similarity">
    <text evidence="3">Belongs to the HARBI1 family.</text>
</comment>
<evidence type="ECO:0000256" key="1">
    <source>
        <dbReference type="ARBA" id="ARBA00001968"/>
    </source>
</evidence>
<organism evidence="9 10">
    <name type="scientific">Sitophilus oryzae</name>
    <name type="common">Rice weevil</name>
    <name type="synonym">Curculio oryzae</name>
    <dbReference type="NCBI Taxonomy" id="7048"/>
    <lineage>
        <taxon>Eukaryota</taxon>
        <taxon>Metazoa</taxon>
        <taxon>Ecdysozoa</taxon>
        <taxon>Arthropoda</taxon>
        <taxon>Hexapoda</taxon>
        <taxon>Insecta</taxon>
        <taxon>Pterygota</taxon>
        <taxon>Neoptera</taxon>
        <taxon>Endopterygota</taxon>
        <taxon>Coleoptera</taxon>
        <taxon>Polyphaga</taxon>
        <taxon>Cucujiformia</taxon>
        <taxon>Curculionidae</taxon>
        <taxon>Dryophthorinae</taxon>
        <taxon>Sitophilus</taxon>
    </lineage>
</organism>
<reference evidence="10" key="1">
    <citation type="submission" date="2025-08" db="UniProtKB">
        <authorList>
            <consortium name="RefSeq"/>
        </authorList>
    </citation>
    <scope>IDENTIFICATION</scope>
    <source>
        <tissue evidence="10">Gonads</tissue>
    </source>
</reference>
<comment type="cofactor">
    <cofactor evidence="1">
        <name>a divalent metal cation</name>
        <dbReference type="ChEBI" id="CHEBI:60240"/>
    </cofactor>
</comment>
<dbReference type="GO" id="GO:0016787">
    <property type="term" value="F:hydrolase activity"/>
    <property type="evidence" value="ECO:0007669"/>
    <property type="project" value="UniProtKB-KW"/>
</dbReference>
<sequence>MPRTEAECVGALDCTHVKIQSPGGIDAESYRNRKGFFSYNVQAICSSDLKFQDIVCRWPGSAHVSNIFRNSRVRNDFENGVYGDNLLVADSCYAIKPYVITPLLNPHTRAEHLFNEAQIRTRNPIERSFGVLKRQQILSLGIRLKQEKVEAVVMSTVVLHNIALSMGDVEPPEINEEIAAAIELTNNVNNDMVGHVQRGINNSVRYTLINTYFQNLL</sequence>
<feature type="domain" description="DDE Tnp4" evidence="8">
    <location>
        <begin position="12"/>
        <end position="161"/>
    </location>
</feature>
<dbReference type="Proteomes" id="UP000504635">
    <property type="component" value="Unplaced"/>
</dbReference>
<protein>
    <submittedName>
        <fullName evidence="10">Nuclease HARBI1</fullName>
    </submittedName>
</protein>
<evidence type="ECO:0000256" key="3">
    <source>
        <dbReference type="ARBA" id="ARBA00006958"/>
    </source>
</evidence>
<keyword evidence="5" id="KW-0479">Metal-binding</keyword>
<evidence type="ECO:0000256" key="2">
    <source>
        <dbReference type="ARBA" id="ARBA00004123"/>
    </source>
</evidence>
<dbReference type="KEGG" id="soy:115886634"/>
<dbReference type="InterPro" id="IPR045249">
    <property type="entry name" value="HARBI1-like"/>
</dbReference>
<evidence type="ECO:0000256" key="4">
    <source>
        <dbReference type="ARBA" id="ARBA00022722"/>
    </source>
</evidence>
<keyword evidence="6" id="KW-0378">Hydrolase</keyword>
<evidence type="ECO:0000256" key="5">
    <source>
        <dbReference type="ARBA" id="ARBA00022723"/>
    </source>
</evidence>
<evidence type="ECO:0000256" key="6">
    <source>
        <dbReference type="ARBA" id="ARBA00022801"/>
    </source>
</evidence>
<name>A0A6J2YF34_SITOR</name>
<keyword evidence="7" id="KW-0539">Nucleus</keyword>
<dbReference type="OrthoDB" id="6745066at2759"/>
<dbReference type="GO" id="GO:0046872">
    <property type="term" value="F:metal ion binding"/>
    <property type="evidence" value="ECO:0007669"/>
    <property type="project" value="UniProtKB-KW"/>
</dbReference>
<evidence type="ECO:0000259" key="8">
    <source>
        <dbReference type="Pfam" id="PF13359"/>
    </source>
</evidence>
<dbReference type="AlphaFoldDB" id="A0A6J2YF34"/>
<dbReference type="GeneID" id="115886634"/>
<dbReference type="GO" id="GO:0004518">
    <property type="term" value="F:nuclease activity"/>
    <property type="evidence" value="ECO:0007669"/>
    <property type="project" value="UniProtKB-KW"/>
</dbReference>
<gene>
    <name evidence="10" type="primary">LOC115886634</name>
</gene>
<evidence type="ECO:0000256" key="7">
    <source>
        <dbReference type="ARBA" id="ARBA00023242"/>
    </source>
</evidence>
<proteinExistence type="inferred from homology"/>
<evidence type="ECO:0000313" key="10">
    <source>
        <dbReference type="RefSeq" id="XP_030761744.1"/>
    </source>
</evidence>
<keyword evidence="4" id="KW-0540">Nuclease</keyword>
<dbReference type="PANTHER" id="PTHR22930">
    <property type="match status" value="1"/>
</dbReference>
<keyword evidence="9" id="KW-1185">Reference proteome</keyword>
<evidence type="ECO:0000313" key="9">
    <source>
        <dbReference type="Proteomes" id="UP000504635"/>
    </source>
</evidence>
<accession>A0A6J2YF34</accession>
<dbReference type="InterPro" id="IPR027806">
    <property type="entry name" value="HARBI1_dom"/>
</dbReference>
<dbReference type="Pfam" id="PF13359">
    <property type="entry name" value="DDE_Tnp_4"/>
    <property type="match status" value="1"/>
</dbReference>
<comment type="subcellular location">
    <subcellularLocation>
        <location evidence="2">Nucleus</location>
    </subcellularLocation>
</comment>
<dbReference type="InParanoid" id="A0A6J2YF34"/>
<dbReference type="PANTHER" id="PTHR22930:SF289">
    <property type="entry name" value="DDE TNP4 DOMAIN-CONTAINING PROTEIN-RELATED"/>
    <property type="match status" value="1"/>
</dbReference>
<dbReference type="RefSeq" id="XP_030761744.1">
    <property type="nucleotide sequence ID" value="XM_030905884.1"/>
</dbReference>
<dbReference type="GO" id="GO:0005634">
    <property type="term" value="C:nucleus"/>
    <property type="evidence" value="ECO:0007669"/>
    <property type="project" value="UniProtKB-SubCell"/>
</dbReference>